<gene>
    <name evidence="2" type="ORF">ACHAWO_013245</name>
</gene>
<keyword evidence="3" id="KW-1185">Reference proteome</keyword>
<evidence type="ECO:0000313" key="2">
    <source>
        <dbReference type="EMBL" id="KAL3800703.1"/>
    </source>
</evidence>
<organism evidence="2 3">
    <name type="scientific">Cyclotella atomus</name>
    <dbReference type="NCBI Taxonomy" id="382360"/>
    <lineage>
        <taxon>Eukaryota</taxon>
        <taxon>Sar</taxon>
        <taxon>Stramenopiles</taxon>
        <taxon>Ochrophyta</taxon>
        <taxon>Bacillariophyta</taxon>
        <taxon>Coscinodiscophyceae</taxon>
        <taxon>Thalassiosirophycidae</taxon>
        <taxon>Stephanodiscales</taxon>
        <taxon>Stephanodiscaceae</taxon>
        <taxon>Cyclotella</taxon>
    </lineage>
</organism>
<name>A0ABD3QJR8_9STRA</name>
<reference evidence="2 3" key="1">
    <citation type="submission" date="2024-10" db="EMBL/GenBank/DDBJ databases">
        <title>Updated reference genomes for cyclostephanoid diatoms.</title>
        <authorList>
            <person name="Roberts W.R."/>
            <person name="Alverson A.J."/>
        </authorList>
    </citation>
    <scope>NUCLEOTIDE SEQUENCE [LARGE SCALE GENOMIC DNA]</scope>
    <source>
        <strain evidence="2 3">AJA010-31</strain>
    </source>
</reference>
<proteinExistence type="predicted"/>
<accession>A0ABD3QJR8</accession>
<comment type="caution">
    <text evidence="2">The sequence shown here is derived from an EMBL/GenBank/DDBJ whole genome shotgun (WGS) entry which is preliminary data.</text>
</comment>
<feature type="region of interest" description="Disordered" evidence="1">
    <location>
        <begin position="1"/>
        <end position="23"/>
    </location>
</feature>
<dbReference type="EMBL" id="JALLPJ020000155">
    <property type="protein sequence ID" value="KAL3800703.1"/>
    <property type="molecule type" value="Genomic_DNA"/>
</dbReference>
<sequence length="108" mass="11389">MAVGWSKDPVRPSKIPQSGPAALAASGDDKSAAVAAAIAAVDADLVDESFDKFSGSNCPMGSVLRWFSERKTCEVLCPVEIDVDGRVKADAPAARAATRMQLRTMIHE</sequence>
<evidence type="ECO:0000313" key="3">
    <source>
        <dbReference type="Proteomes" id="UP001530400"/>
    </source>
</evidence>
<dbReference type="Proteomes" id="UP001530400">
    <property type="component" value="Unassembled WGS sequence"/>
</dbReference>
<protein>
    <submittedName>
        <fullName evidence="2">Uncharacterized protein</fullName>
    </submittedName>
</protein>
<evidence type="ECO:0000256" key="1">
    <source>
        <dbReference type="SAM" id="MobiDB-lite"/>
    </source>
</evidence>
<dbReference type="AlphaFoldDB" id="A0ABD3QJR8"/>